<comment type="similarity">
    <text evidence="1">Belongs to the UPF0357 family.</text>
</comment>
<evidence type="ECO:0000313" key="3">
    <source>
        <dbReference type="EMBL" id="EGG08347.1"/>
    </source>
</evidence>
<protein>
    <submittedName>
        <fullName evidence="3">Uncharacterized protein</fullName>
    </submittedName>
</protein>
<dbReference type="OrthoDB" id="447314at2759"/>
<dbReference type="PANTHER" id="PTHR28023:SF1">
    <property type="entry name" value="UPF0357 PROTEIN YCL012C"/>
    <property type="match status" value="1"/>
</dbReference>
<dbReference type="EMBL" id="GL883101">
    <property type="protein sequence ID" value="EGG08347.1"/>
    <property type="molecule type" value="Genomic_DNA"/>
</dbReference>
<name>F4RGR5_MELLP</name>
<dbReference type="VEuPathDB" id="FungiDB:MELLADRAFT_35079"/>
<proteinExistence type="inferred from homology"/>
<dbReference type="InterPro" id="IPR018559">
    <property type="entry name" value="DUF2015"/>
</dbReference>
<dbReference type="PANTHER" id="PTHR28023">
    <property type="entry name" value="UPF0357 PROTEIN YCL012C"/>
    <property type="match status" value="1"/>
</dbReference>
<organism evidence="4">
    <name type="scientific">Melampsora larici-populina (strain 98AG31 / pathotype 3-4-7)</name>
    <name type="common">Poplar leaf rust fungus</name>
    <dbReference type="NCBI Taxonomy" id="747676"/>
    <lineage>
        <taxon>Eukaryota</taxon>
        <taxon>Fungi</taxon>
        <taxon>Dikarya</taxon>
        <taxon>Basidiomycota</taxon>
        <taxon>Pucciniomycotina</taxon>
        <taxon>Pucciniomycetes</taxon>
        <taxon>Pucciniales</taxon>
        <taxon>Melampsoraceae</taxon>
        <taxon>Melampsora</taxon>
    </lineage>
</organism>
<accession>F4RGR5</accession>
<dbReference type="eggNOG" id="ENOG502S73R">
    <property type="taxonomic scope" value="Eukaryota"/>
</dbReference>
<evidence type="ECO:0000256" key="2">
    <source>
        <dbReference type="ARBA" id="ARBA00022729"/>
    </source>
</evidence>
<dbReference type="InParanoid" id="F4RGR5"/>
<dbReference type="RefSeq" id="XP_007408545.1">
    <property type="nucleotide sequence ID" value="XM_007408483.1"/>
</dbReference>
<dbReference type="Proteomes" id="UP000001072">
    <property type="component" value="Unassembled WGS sequence"/>
</dbReference>
<evidence type="ECO:0000313" key="4">
    <source>
        <dbReference type="Proteomes" id="UP000001072"/>
    </source>
</evidence>
<dbReference type="Pfam" id="PF09435">
    <property type="entry name" value="DUF2015"/>
    <property type="match status" value="1"/>
</dbReference>
<dbReference type="GeneID" id="18927436"/>
<reference evidence="4" key="1">
    <citation type="journal article" date="2011" name="Proc. Natl. Acad. Sci. U.S.A.">
        <title>Obligate biotrophy features unraveled by the genomic analysis of rust fungi.</title>
        <authorList>
            <person name="Duplessis S."/>
            <person name="Cuomo C.A."/>
            <person name="Lin Y.-C."/>
            <person name="Aerts A."/>
            <person name="Tisserant E."/>
            <person name="Veneault-Fourrey C."/>
            <person name="Joly D.L."/>
            <person name="Hacquard S."/>
            <person name="Amselem J."/>
            <person name="Cantarel B.L."/>
            <person name="Chiu R."/>
            <person name="Coutinho P.M."/>
            <person name="Feau N."/>
            <person name="Field M."/>
            <person name="Frey P."/>
            <person name="Gelhaye E."/>
            <person name="Goldberg J."/>
            <person name="Grabherr M.G."/>
            <person name="Kodira C.D."/>
            <person name="Kohler A."/>
            <person name="Kuees U."/>
            <person name="Lindquist E.A."/>
            <person name="Lucas S.M."/>
            <person name="Mago R."/>
            <person name="Mauceli E."/>
            <person name="Morin E."/>
            <person name="Murat C."/>
            <person name="Pangilinan J.L."/>
            <person name="Park R."/>
            <person name="Pearson M."/>
            <person name="Quesneville H."/>
            <person name="Rouhier N."/>
            <person name="Sakthikumar S."/>
            <person name="Salamov A.A."/>
            <person name="Schmutz J."/>
            <person name="Selles B."/>
            <person name="Shapiro H."/>
            <person name="Tanguay P."/>
            <person name="Tuskan G.A."/>
            <person name="Henrissat B."/>
            <person name="Van de Peer Y."/>
            <person name="Rouze P."/>
            <person name="Ellis J.G."/>
            <person name="Dodds P.N."/>
            <person name="Schein J.E."/>
            <person name="Zhong S."/>
            <person name="Hamelin R.C."/>
            <person name="Grigoriev I.V."/>
            <person name="Szabo L.J."/>
            <person name="Martin F."/>
        </authorList>
    </citation>
    <scope>NUCLEOTIDE SEQUENCE [LARGE SCALE GENOMIC DNA]</scope>
    <source>
        <strain evidence="4">98AG31 / pathotype 3-4-7</strain>
    </source>
</reference>
<sequence length="72" mass="8231">SGYSSANFDLSANLSDEDRRQLDLEEVRRIMAEHRCNFDQARLIRHNRYLARNGVDPLTGLPTDRKAITSLA</sequence>
<dbReference type="AlphaFoldDB" id="F4RGR5"/>
<keyword evidence="2" id="KW-0732">Signal</keyword>
<evidence type="ECO:0000256" key="1">
    <source>
        <dbReference type="ARBA" id="ARBA00008325"/>
    </source>
</evidence>
<dbReference type="KEGG" id="mlr:MELLADRAFT_35079"/>
<feature type="non-terminal residue" evidence="3">
    <location>
        <position position="1"/>
    </location>
</feature>
<gene>
    <name evidence="3" type="ORF">MELLADRAFT_35079</name>
</gene>
<dbReference type="FunCoup" id="F4RGR5">
    <property type="interactions" value="1"/>
</dbReference>
<dbReference type="HOGENOM" id="CLU_128832_3_0_1"/>
<keyword evidence="4" id="KW-1185">Reference proteome</keyword>